<evidence type="ECO:0000256" key="3">
    <source>
        <dbReference type="ARBA" id="ARBA00022827"/>
    </source>
</evidence>
<keyword evidence="8" id="KW-1185">Reference proteome</keyword>
<dbReference type="PANTHER" id="PTHR13789:SF314">
    <property type="entry name" value="FAD-BINDING DOMAIN-CONTAINING PROTEIN"/>
    <property type="match status" value="1"/>
</dbReference>
<dbReference type="GO" id="GO:0071949">
    <property type="term" value="F:FAD binding"/>
    <property type="evidence" value="ECO:0007669"/>
    <property type="project" value="InterPro"/>
</dbReference>
<comment type="caution">
    <text evidence="7">The sequence shown here is derived from an EMBL/GenBank/DDBJ whole genome shotgun (WGS) entry which is preliminary data.</text>
</comment>
<keyword evidence="4" id="KW-0560">Oxidoreductase</keyword>
<keyword evidence="2" id="KW-0285">Flavoprotein</keyword>
<evidence type="ECO:0000313" key="8">
    <source>
        <dbReference type="Proteomes" id="UP000799536"/>
    </source>
</evidence>
<keyword evidence="5" id="KW-0503">Monooxygenase</keyword>
<reference evidence="7" key="1">
    <citation type="journal article" date="2020" name="Stud. Mycol.">
        <title>101 Dothideomycetes genomes: a test case for predicting lifestyles and emergence of pathogens.</title>
        <authorList>
            <person name="Haridas S."/>
            <person name="Albert R."/>
            <person name="Binder M."/>
            <person name="Bloem J."/>
            <person name="Labutti K."/>
            <person name="Salamov A."/>
            <person name="Andreopoulos B."/>
            <person name="Baker S."/>
            <person name="Barry K."/>
            <person name="Bills G."/>
            <person name="Bluhm B."/>
            <person name="Cannon C."/>
            <person name="Castanera R."/>
            <person name="Culley D."/>
            <person name="Daum C."/>
            <person name="Ezra D."/>
            <person name="Gonzalez J."/>
            <person name="Henrissat B."/>
            <person name="Kuo A."/>
            <person name="Liang C."/>
            <person name="Lipzen A."/>
            <person name="Lutzoni F."/>
            <person name="Magnuson J."/>
            <person name="Mondo S."/>
            <person name="Nolan M."/>
            <person name="Ohm R."/>
            <person name="Pangilinan J."/>
            <person name="Park H.-J."/>
            <person name="Ramirez L."/>
            <person name="Alfaro M."/>
            <person name="Sun H."/>
            <person name="Tritt A."/>
            <person name="Yoshinaga Y."/>
            <person name="Zwiers L.-H."/>
            <person name="Turgeon B."/>
            <person name="Goodwin S."/>
            <person name="Spatafora J."/>
            <person name="Crous P."/>
            <person name="Grigoriev I."/>
        </authorList>
    </citation>
    <scope>NUCLEOTIDE SEQUENCE</scope>
    <source>
        <strain evidence="7">ATCC 74209</strain>
    </source>
</reference>
<evidence type="ECO:0000259" key="6">
    <source>
        <dbReference type="Pfam" id="PF01494"/>
    </source>
</evidence>
<dbReference type="InterPro" id="IPR050493">
    <property type="entry name" value="FAD-dep_Monooxygenase_BioMet"/>
</dbReference>
<organism evidence="7 8">
    <name type="scientific">Delitschia confertaspora ATCC 74209</name>
    <dbReference type="NCBI Taxonomy" id="1513339"/>
    <lineage>
        <taxon>Eukaryota</taxon>
        <taxon>Fungi</taxon>
        <taxon>Dikarya</taxon>
        <taxon>Ascomycota</taxon>
        <taxon>Pezizomycotina</taxon>
        <taxon>Dothideomycetes</taxon>
        <taxon>Pleosporomycetidae</taxon>
        <taxon>Pleosporales</taxon>
        <taxon>Delitschiaceae</taxon>
        <taxon>Delitschia</taxon>
    </lineage>
</organism>
<dbReference type="AlphaFoldDB" id="A0A9P4MSY0"/>
<name>A0A9P4MSY0_9PLEO</name>
<evidence type="ECO:0000256" key="2">
    <source>
        <dbReference type="ARBA" id="ARBA00022630"/>
    </source>
</evidence>
<gene>
    <name evidence="7" type="ORF">GQ43DRAFT_465569</name>
</gene>
<comment type="similarity">
    <text evidence="1">Belongs to the paxM FAD-dependent monooxygenase family.</text>
</comment>
<dbReference type="InterPro" id="IPR036188">
    <property type="entry name" value="FAD/NAD-bd_sf"/>
</dbReference>
<accession>A0A9P4MSY0</accession>
<feature type="domain" description="FAD-binding" evidence="6">
    <location>
        <begin position="3"/>
        <end position="355"/>
    </location>
</feature>
<evidence type="ECO:0000256" key="1">
    <source>
        <dbReference type="ARBA" id="ARBA00007992"/>
    </source>
</evidence>
<dbReference type="EMBL" id="ML994139">
    <property type="protein sequence ID" value="KAF2198503.1"/>
    <property type="molecule type" value="Genomic_DNA"/>
</dbReference>
<dbReference type="PANTHER" id="PTHR13789">
    <property type="entry name" value="MONOOXYGENASE"/>
    <property type="match status" value="1"/>
</dbReference>
<sequence length="416" mass="45815">MSLEVIIVGAGISGLCTAVALHKAGHSVKVFEKSRFTGEVGSAVLITPAAERVLSRLGVDWLKARGDAVAYFEVFDGITLASLNSHDLLDPTEEFGAPLYTVHRVDLLNELLRLASGLDIRLGTKVSCADANTGVVVLEDGTRHFADLVVAGDGMHSVLRAEVLRHHPDVAAVAEATRSGMSTFRFMIPTKAMQNDPQFQELLRMRGKGCALFADSTRDSEHHMVWFTCRERSIQVFVGVHDSIVANPEQLKDLMLSEFGHYHPSLIRMFSLASLVTNWRLDIHDPLPTWHHGKLVLIGDSAHPMLPLGAQGANQAIEDAGALGALLSNLTSVFQLSGRLYAYERVRRLRASRVQTLSKVRLGREKDVEVELRKYADPPGSDVPTTFSERYKHDYGFDVFDACRQAVDQEKVVVVP</sequence>
<protein>
    <submittedName>
        <fullName evidence="7">Salicylate hydroxylase</fullName>
    </submittedName>
</protein>
<proteinExistence type="inferred from homology"/>
<evidence type="ECO:0000256" key="4">
    <source>
        <dbReference type="ARBA" id="ARBA00023002"/>
    </source>
</evidence>
<evidence type="ECO:0000313" key="7">
    <source>
        <dbReference type="EMBL" id="KAF2198503.1"/>
    </source>
</evidence>
<dbReference type="GO" id="GO:0004497">
    <property type="term" value="F:monooxygenase activity"/>
    <property type="evidence" value="ECO:0007669"/>
    <property type="project" value="UniProtKB-KW"/>
</dbReference>
<evidence type="ECO:0000256" key="5">
    <source>
        <dbReference type="ARBA" id="ARBA00023033"/>
    </source>
</evidence>
<dbReference type="InterPro" id="IPR002938">
    <property type="entry name" value="FAD-bd"/>
</dbReference>
<dbReference type="SUPFAM" id="SSF51905">
    <property type="entry name" value="FAD/NAD(P)-binding domain"/>
    <property type="match status" value="1"/>
</dbReference>
<dbReference type="OrthoDB" id="9993796at2759"/>
<dbReference type="PRINTS" id="PR00420">
    <property type="entry name" value="RNGMNOXGNASE"/>
</dbReference>
<keyword evidence="3" id="KW-0274">FAD</keyword>
<dbReference type="Pfam" id="PF01494">
    <property type="entry name" value="FAD_binding_3"/>
    <property type="match status" value="1"/>
</dbReference>
<dbReference type="Proteomes" id="UP000799536">
    <property type="component" value="Unassembled WGS sequence"/>
</dbReference>
<dbReference type="Gene3D" id="3.50.50.60">
    <property type="entry name" value="FAD/NAD(P)-binding domain"/>
    <property type="match status" value="1"/>
</dbReference>